<name>A0ABU5C557_9BACI</name>
<reference evidence="8 9" key="1">
    <citation type="submission" date="2023-10" db="EMBL/GenBank/DDBJ databases">
        <title>Virgibacillus halophilus 5B73C genome.</title>
        <authorList>
            <person name="Miliotis G."/>
            <person name="Sengupta P."/>
            <person name="Hameed A."/>
            <person name="Chuvochina M."/>
            <person name="Mcdonagh F."/>
            <person name="Simpson A.C."/>
            <person name="Singh N.K."/>
            <person name="Rekha P.D."/>
            <person name="Raman K."/>
            <person name="Hugenholtz P."/>
            <person name="Venkateswaran K."/>
        </authorList>
    </citation>
    <scope>NUCLEOTIDE SEQUENCE [LARGE SCALE GENOMIC DNA]</scope>
    <source>
        <strain evidence="8 9">5B73C</strain>
    </source>
</reference>
<feature type="transmembrane region" description="Helical" evidence="7">
    <location>
        <begin position="52"/>
        <end position="70"/>
    </location>
</feature>
<keyword evidence="3" id="KW-1003">Cell membrane</keyword>
<gene>
    <name evidence="8" type="ORF">RWE15_08270</name>
</gene>
<keyword evidence="6 7" id="KW-0472">Membrane</keyword>
<dbReference type="Gene3D" id="1.10.3860.10">
    <property type="entry name" value="Sodium:dicarboxylate symporter"/>
    <property type="match status" value="1"/>
</dbReference>
<dbReference type="InterPro" id="IPR001991">
    <property type="entry name" value="Na-dicarboxylate_symporter"/>
</dbReference>
<comment type="caution">
    <text evidence="8">The sequence shown here is derived from an EMBL/GenBank/DDBJ whole genome shotgun (WGS) entry which is preliminary data.</text>
</comment>
<sequence length="417" mass="43909">MKTLFHKYLDASLILKITIGLILGIIVGLVFGKEAATVLAPFGDLLLRLLQFLIIPLILFTLIVGVNQTSITNLGRMGGKVFSYYVVTSALAIVVGILVSMVFKPGTGIQLKSSDAVDIPENPGAVHVLLHIVPDNIVQAFTEMNLLGMIFTAFAFGIAIASLRGSDKFKQTGDTVYTVIEGLNEATFRLMNVILQYVPIGIFAIMAKTVGTQGVHTLLSLGHVVMVLYIALIVHLGVYVLFMLISGISPLKFFSAARTPMLTSFVTQSSSGTLPLTLQAAQKLGLSKSLYSFSLPLGATVNMDGAAIRIAVSAVFAANAMGSPLSFTDMLQVVLVGTLASIGTAGVPGAGIIMIATVFSQIGLPMEAVGLLTAIDALVGMGCTSLNVTGDLVGTCIINQSEKKRSRDLSCIQESGH</sequence>
<evidence type="ECO:0000313" key="9">
    <source>
        <dbReference type="Proteomes" id="UP001281447"/>
    </source>
</evidence>
<dbReference type="PRINTS" id="PR00173">
    <property type="entry name" value="EDTRNSPORT"/>
</dbReference>
<comment type="subcellular location">
    <subcellularLocation>
        <location evidence="1">Cell membrane</location>
        <topology evidence="1">Multi-pass membrane protein</topology>
    </subcellularLocation>
</comment>
<evidence type="ECO:0000256" key="7">
    <source>
        <dbReference type="SAM" id="Phobius"/>
    </source>
</evidence>
<evidence type="ECO:0000256" key="5">
    <source>
        <dbReference type="ARBA" id="ARBA00022989"/>
    </source>
</evidence>
<evidence type="ECO:0000256" key="2">
    <source>
        <dbReference type="ARBA" id="ARBA00022448"/>
    </source>
</evidence>
<dbReference type="EMBL" id="JAWDIP010000003">
    <property type="protein sequence ID" value="MDY0394441.1"/>
    <property type="molecule type" value="Genomic_DNA"/>
</dbReference>
<evidence type="ECO:0000313" key="8">
    <source>
        <dbReference type="EMBL" id="MDY0394441.1"/>
    </source>
</evidence>
<dbReference type="InterPro" id="IPR036458">
    <property type="entry name" value="Na:dicarbo_symporter_sf"/>
</dbReference>
<dbReference type="PANTHER" id="PTHR42865">
    <property type="entry name" value="PROTON/GLUTAMATE-ASPARTATE SYMPORTER"/>
    <property type="match status" value="1"/>
</dbReference>
<evidence type="ECO:0000256" key="6">
    <source>
        <dbReference type="ARBA" id="ARBA00023136"/>
    </source>
</evidence>
<feature type="transmembrane region" description="Helical" evidence="7">
    <location>
        <begin position="82"/>
        <end position="103"/>
    </location>
</feature>
<dbReference type="Pfam" id="PF00375">
    <property type="entry name" value="SDF"/>
    <property type="match status" value="1"/>
</dbReference>
<dbReference type="Proteomes" id="UP001281447">
    <property type="component" value="Unassembled WGS sequence"/>
</dbReference>
<dbReference type="SUPFAM" id="SSF118215">
    <property type="entry name" value="Proton glutamate symport protein"/>
    <property type="match status" value="1"/>
</dbReference>
<keyword evidence="2" id="KW-0813">Transport</keyword>
<proteinExistence type="predicted"/>
<evidence type="ECO:0000256" key="4">
    <source>
        <dbReference type="ARBA" id="ARBA00022692"/>
    </source>
</evidence>
<evidence type="ECO:0000256" key="1">
    <source>
        <dbReference type="ARBA" id="ARBA00004651"/>
    </source>
</evidence>
<keyword evidence="9" id="KW-1185">Reference proteome</keyword>
<feature type="transmembrane region" description="Helical" evidence="7">
    <location>
        <begin position="146"/>
        <end position="165"/>
    </location>
</feature>
<dbReference type="RefSeq" id="WP_390354690.1">
    <property type="nucleotide sequence ID" value="NZ_JBHUIZ010000005.1"/>
</dbReference>
<feature type="transmembrane region" description="Helical" evidence="7">
    <location>
        <begin position="12"/>
        <end position="32"/>
    </location>
</feature>
<evidence type="ECO:0000256" key="3">
    <source>
        <dbReference type="ARBA" id="ARBA00022475"/>
    </source>
</evidence>
<protein>
    <submittedName>
        <fullName evidence="8">Dicarboxylate/amino acid:cation symporter</fullName>
    </submittedName>
</protein>
<keyword evidence="5 7" id="KW-1133">Transmembrane helix</keyword>
<feature type="transmembrane region" description="Helical" evidence="7">
    <location>
        <begin position="226"/>
        <end position="248"/>
    </location>
</feature>
<dbReference type="PANTHER" id="PTHR42865:SF7">
    <property type="entry name" value="PROTON_GLUTAMATE-ASPARTATE SYMPORTER"/>
    <property type="match status" value="1"/>
</dbReference>
<feature type="transmembrane region" description="Helical" evidence="7">
    <location>
        <begin position="333"/>
        <end position="359"/>
    </location>
</feature>
<feature type="transmembrane region" description="Helical" evidence="7">
    <location>
        <begin position="186"/>
        <end position="206"/>
    </location>
</feature>
<keyword evidence="4 7" id="KW-0812">Transmembrane</keyword>
<accession>A0ABU5C557</accession>
<organism evidence="8 9">
    <name type="scientific">Tigheibacillus halophilus</name>
    <dbReference type="NCBI Taxonomy" id="361280"/>
    <lineage>
        <taxon>Bacteria</taxon>
        <taxon>Bacillati</taxon>
        <taxon>Bacillota</taxon>
        <taxon>Bacilli</taxon>
        <taxon>Bacillales</taxon>
        <taxon>Bacillaceae</taxon>
        <taxon>Tigheibacillus</taxon>
    </lineage>
</organism>